<keyword evidence="2 4" id="KW-0012">Acyltransferase</keyword>
<protein>
    <submittedName>
        <fullName evidence="4">Acetyltransferase</fullName>
        <ecNumber evidence="4">2.3.1.-</ecNumber>
    </submittedName>
</protein>
<reference evidence="4 5" key="1">
    <citation type="submission" date="2015-07" db="EMBL/GenBank/DDBJ databases">
        <title>Genome analysis of myxobacterium Chondromyces crocatus Cm c5 reveals a high potential for natural compound synthesis and the genetic basis for the loss of fruiting body formation.</title>
        <authorList>
            <person name="Zaburannyi N."/>
            <person name="Bunk B."/>
            <person name="Maier J."/>
            <person name="Overmann J."/>
            <person name="Mueller R."/>
        </authorList>
    </citation>
    <scope>NUCLEOTIDE SEQUENCE [LARGE SCALE GENOMIC DNA]</scope>
    <source>
        <strain evidence="4 5">Cm c5</strain>
    </source>
</reference>
<gene>
    <name evidence="4" type="ORF">CMC5_062570</name>
</gene>
<organism evidence="4 5">
    <name type="scientific">Chondromyces crocatus</name>
    <dbReference type="NCBI Taxonomy" id="52"/>
    <lineage>
        <taxon>Bacteria</taxon>
        <taxon>Pseudomonadati</taxon>
        <taxon>Myxococcota</taxon>
        <taxon>Polyangia</taxon>
        <taxon>Polyangiales</taxon>
        <taxon>Polyangiaceae</taxon>
        <taxon>Chondromyces</taxon>
    </lineage>
</organism>
<dbReference type="EMBL" id="CP012159">
    <property type="protein sequence ID" value="AKT42035.1"/>
    <property type="molecule type" value="Genomic_DNA"/>
</dbReference>
<proteinExistence type="predicted"/>
<dbReference type="KEGG" id="ccro:CMC5_062570"/>
<dbReference type="PANTHER" id="PTHR43877:SF1">
    <property type="entry name" value="ACETYLTRANSFERASE"/>
    <property type="match status" value="1"/>
</dbReference>
<feature type="domain" description="N-acetyltransferase" evidence="3">
    <location>
        <begin position="9"/>
        <end position="174"/>
    </location>
</feature>
<dbReference type="PROSITE" id="PS51186">
    <property type="entry name" value="GNAT"/>
    <property type="match status" value="1"/>
</dbReference>
<dbReference type="Proteomes" id="UP000067626">
    <property type="component" value="Chromosome"/>
</dbReference>
<dbReference type="PANTHER" id="PTHR43877">
    <property type="entry name" value="AMINOALKYLPHOSPHONATE N-ACETYLTRANSFERASE-RELATED-RELATED"/>
    <property type="match status" value="1"/>
</dbReference>
<keyword evidence="5" id="KW-1185">Reference proteome</keyword>
<dbReference type="InterPro" id="IPR000182">
    <property type="entry name" value="GNAT_dom"/>
</dbReference>
<dbReference type="STRING" id="52.CMC5_062570"/>
<dbReference type="OrthoDB" id="8595358at2"/>
<evidence type="ECO:0000259" key="3">
    <source>
        <dbReference type="PROSITE" id="PS51186"/>
    </source>
</evidence>
<dbReference type="PATRIC" id="fig|52.7.peg.6875"/>
<dbReference type="EC" id="2.3.1.-" evidence="4"/>
<dbReference type="InterPro" id="IPR016181">
    <property type="entry name" value="Acyl_CoA_acyltransferase"/>
</dbReference>
<evidence type="ECO:0000313" key="4">
    <source>
        <dbReference type="EMBL" id="AKT42035.1"/>
    </source>
</evidence>
<keyword evidence="1 4" id="KW-0808">Transferase</keyword>
<dbReference type="GO" id="GO:0016747">
    <property type="term" value="F:acyltransferase activity, transferring groups other than amino-acyl groups"/>
    <property type="evidence" value="ECO:0007669"/>
    <property type="project" value="InterPro"/>
</dbReference>
<accession>A0A0K1EMA2</accession>
<dbReference type="InterPro" id="IPR050832">
    <property type="entry name" value="Bact_Acetyltransf"/>
</dbReference>
<evidence type="ECO:0000256" key="2">
    <source>
        <dbReference type="ARBA" id="ARBA00023315"/>
    </source>
</evidence>
<dbReference type="Gene3D" id="3.40.630.30">
    <property type="match status" value="1"/>
</dbReference>
<sequence length="177" mass="19487">MPPNQISRITMRRASQRDAVAIARAHVDSWQASYLGLIPAAVLNRLSVSTQAASWRRILSADESGTHTWVIANDSMIIGFSSAGPSRDDDDGAQVGEIYTLYLVPPAWGRGLGSELLDGVLHALARRGFDTATLWVLTGNTRARRFYEINGFLPDGAHRPTRVGDAQLPEMRYRRAL</sequence>
<name>A0A0K1EMA2_CHOCO</name>
<dbReference type="AlphaFoldDB" id="A0A0K1EMA2"/>
<dbReference type="CDD" id="cd04301">
    <property type="entry name" value="NAT_SF"/>
    <property type="match status" value="1"/>
</dbReference>
<dbReference type="Pfam" id="PF00583">
    <property type="entry name" value="Acetyltransf_1"/>
    <property type="match status" value="1"/>
</dbReference>
<dbReference type="SUPFAM" id="SSF55729">
    <property type="entry name" value="Acyl-CoA N-acyltransferases (Nat)"/>
    <property type="match status" value="1"/>
</dbReference>
<evidence type="ECO:0000313" key="5">
    <source>
        <dbReference type="Proteomes" id="UP000067626"/>
    </source>
</evidence>
<evidence type="ECO:0000256" key="1">
    <source>
        <dbReference type="ARBA" id="ARBA00022679"/>
    </source>
</evidence>